<dbReference type="SUPFAM" id="SSF160387">
    <property type="entry name" value="NosL/MerB-like"/>
    <property type="match status" value="1"/>
</dbReference>
<dbReference type="Proteomes" id="UP000662914">
    <property type="component" value="Chromosome"/>
</dbReference>
<name>A0A809SCA1_9PROT</name>
<dbReference type="Pfam" id="PF05573">
    <property type="entry name" value="NosL"/>
    <property type="match status" value="1"/>
</dbReference>
<gene>
    <name evidence="1" type="ORF">DSYM_28130</name>
</gene>
<proteinExistence type="predicted"/>
<dbReference type="EMBL" id="AP021857">
    <property type="protein sequence ID" value="BBO22114.1"/>
    <property type="molecule type" value="Genomic_DNA"/>
</dbReference>
<evidence type="ECO:0000313" key="1">
    <source>
        <dbReference type="EMBL" id="BBO22114.1"/>
    </source>
</evidence>
<reference evidence="1" key="1">
    <citation type="journal article" name="DNA Res.">
        <title>The physiological potential of anammox bacteria as revealed by their core genome structure.</title>
        <authorList>
            <person name="Okubo T."/>
            <person name="Toyoda A."/>
            <person name="Fukuhara K."/>
            <person name="Uchiyama I."/>
            <person name="Harigaya Y."/>
            <person name="Kuroiwa M."/>
            <person name="Suzuki T."/>
            <person name="Murakami Y."/>
            <person name="Suwa Y."/>
            <person name="Takami H."/>
        </authorList>
    </citation>
    <scope>NUCLEOTIDE SEQUENCE</scope>
    <source>
        <strain evidence="1">317325-3</strain>
    </source>
</reference>
<dbReference type="KEGG" id="ddz:DSYM_28130"/>
<dbReference type="AlphaFoldDB" id="A0A809SCA1"/>
<protein>
    <recommendedName>
        <fullName evidence="3">Protein NosL</fullName>
    </recommendedName>
</protein>
<dbReference type="InterPro" id="IPR008719">
    <property type="entry name" value="N2O_reductase_NosL"/>
</dbReference>
<accession>A0A809SCA1</accession>
<evidence type="ECO:0000313" key="2">
    <source>
        <dbReference type="Proteomes" id="UP000662914"/>
    </source>
</evidence>
<sequence length="154" mass="17049">MKGRRGFLLLSGGLLLAPLAGCGEQRRWPEGMAEIKWDRDTCARCNMVISDPRFAAQLRGGEKNTAFKFDDIGCLVFWLRDKAAQFPWMAQEATRFWVADSTDPSGGSWLDARQAYYLAGRLSPMGYNFAAVRDAASGALTFEAMREAVLAKGK</sequence>
<organism evidence="1 2">
    <name type="scientific">Candidatus Desulfobacillus denitrificans</name>
    <dbReference type="NCBI Taxonomy" id="2608985"/>
    <lineage>
        <taxon>Bacteria</taxon>
        <taxon>Pseudomonadati</taxon>
        <taxon>Pseudomonadota</taxon>
        <taxon>Betaproteobacteria</taxon>
        <taxon>Candidatus Desulfobacillus</taxon>
    </lineage>
</organism>
<evidence type="ECO:0008006" key="3">
    <source>
        <dbReference type="Google" id="ProtNLM"/>
    </source>
</evidence>